<name>A0A2I2L3F8_9VIRU</name>
<protein>
    <submittedName>
        <fullName evidence="1">Uncharacterized protein</fullName>
    </submittedName>
</protein>
<sequence length="181" mass="20550">MSTFSYILLLFLVLTQVSSLDYEGNYSTEGTEVIKQGEKVVYSGTGRYVLNTNRTRSYEEYHTNGTTFSICVLSNFTYELVGNDGTGDKFCIRSQYNYATLKRQYDDSKFIGYIMGYLVYEGLLVRDGQKATITFYHKPNTTYPEITVIADGTYTSTYTVTNYSNIVDDSVFSSYNCNCPS</sequence>
<organism evidence="1">
    <name type="scientific">Orpheovirus IHUMI-LCC2</name>
    <dbReference type="NCBI Taxonomy" id="2023057"/>
    <lineage>
        <taxon>Viruses</taxon>
        <taxon>Varidnaviria</taxon>
        <taxon>Bamfordvirae</taxon>
        <taxon>Nucleocytoviricota</taxon>
        <taxon>Megaviricetes</taxon>
        <taxon>Pimascovirales</taxon>
        <taxon>Ocovirineae</taxon>
        <taxon>Orpheoviridae</taxon>
        <taxon>Alphaorpheovirus</taxon>
        <taxon>Alphaorpheovirus massiliense</taxon>
    </lineage>
</organism>
<keyword evidence="2" id="KW-1185">Reference proteome</keyword>
<reference evidence="1" key="1">
    <citation type="submission" date="2017-08" db="EMBL/GenBank/DDBJ databases">
        <authorList>
            <consortium name="Urmite Genomes"/>
        </authorList>
    </citation>
    <scope>NUCLEOTIDE SEQUENCE [LARGE SCALE GENOMIC DNA]</scope>
    <source>
        <strain evidence="1">IHUMI-LCC2</strain>
    </source>
</reference>
<proteinExistence type="predicted"/>
<dbReference type="KEGG" id="vg:35381902"/>
<dbReference type="GeneID" id="35381902"/>
<dbReference type="Proteomes" id="UP000236316">
    <property type="component" value="Segment"/>
</dbReference>
<gene>
    <name evidence="1" type="ORF">ORPV_146</name>
</gene>
<evidence type="ECO:0000313" key="1">
    <source>
        <dbReference type="EMBL" id="SNW62050.1"/>
    </source>
</evidence>
<dbReference type="EMBL" id="LT906555">
    <property type="protein sequence ID" value="SNW62050.1"/>
    <property type="molecule type" value="Genomic_DNA"/>
</dbReference>
<dbReference type="RefSeq" id="YP_009448352.1">
    <property type="nucleotide sequence ID" value="NC_036594.1"/>
</dbReference>
<evidence type="ECO:0000313" key="2">
    <source>
        <dbReference type="Proteomes" id="UP000236316"/>
    </source>
</evidence>
<accession>A0A2I2L3F8</accession>